<accession>A0ABP3ZGB9</accession>
<dbReference type="Proteomes" id="UP001500418">
    <property type="component" value="Unassembled WGS sequence"/>
</dbReference>
<name>A0ABP3ZGB9_9ACTN</name>
<dbReference type="EMBL" id="BAAAID010000005">
    <property type="protein sequence ID" value="GAA0919858.1"/>
    <property type="molecule type" value="Genomic_DNA"/>
</dbReference>
<evidence type="ECO:0000313" key="1">
    <source>
        <dbReference type="EMBL" id="GAA0919858.1"/>
    </source>
</evidence>
<comment type="caution">
    <text evidence="1">The sequence shown here is derived from an EMBL/GenBank/DDBJ whole genome shotgun (WGS) entry which is preliminary data.</text>
</comment>
<reference evidence="2" key="1">
    <citation type="journal article" date="2019" name="Int. J. Syst. Evol. Microbiol.">
        <title>The Global Catalogue of Microorganisms (GCM) 10K type strain sequencing project: providing services to taxonomists for standard genome sequencing and annotation.</title>
        <authorList>
            <consortium name="The Broad Institute Genomics Platform"/>
            <consortium name="The Broad Institute Genome Sequencing Center for Infectious Disease"/>
            <person name="Wu L."/>
            <person name="Ma J."/>
        </authorList>
    </citation>
    <scope>NUCLEOTIDE SEQUENCE [LARGE SCALE GENOMIC DNA]</scope>
    <source>
        <strain evidence="2">JCM 11444</strain>
    </source>
</reference>
<sequence>MKRLFRRCATAPGALTPEDQAAVDAFRAMLATKKHVTVPSVNGRRAGRPGTHLWGRAA</sequence>
<protein>
    <submittedName>
        <fullName evidence="1">Uncharacterized protein</fullName>
    </submittedName>
</protein>
<organism evidence="1 2">
    <name type="scientific">Streptomyces rhizosphaericus</name>
    <dbReference type="NCBI Taxonomy" id="114699"/>
    <lineage>
        <taxon>Bacteria</taxon>
        <taxon>Bacillati</taxon>
        <taxon>Actinomycetota</taxon>
        <taxon>Actinomycetes</taxon>
        <taxon>Kitasatosporales</taxon>
        <taxon>Streptomycetaceae</taxon>
        <taxon>Streptomyces</taxon>
        <taxon>Streptomyces violaceusniger group</taxon>
    </lineage>
</organism>
<gene>
    <name evidence="1" type="ORF">GCM10009575_012180</name>
</gene>
<proteinExistence type="predicted"/>
<evidence type="ECO:0000313" key="2">
    <source>
        <dbReference type="Proteomes" id="UP001500418"/>
    </source>
</evidence>
<keyword evidence="2" id="KW-1185">Reference proteome</keyword>